<gene>
    <name evidence="2" type="ORF">WAK64_04610</name>
</gene>
<evidence type="ECO:0000313" key="2">
    <source>
        <dbReference type="EMBL" id="MEI5906334.1"/>
    </source>
</evidence>
<dbReference type="EMBL" id="JBBAXC010000003">
    <property type="protein sequence ID" value="MEI5906334.1"/>
    <property type="molecule type" value="Genomic_DNA"/>
</dbReference>
<organism evidence="2 3">
    <name type="scientific">Bacillus spongiae</name>
    <dbReference type="NCBI Taxonomy" id="2683610"/>
    <lineage>
        <taxon>Bacteria</taxon>
        <taxon>Bacillati</taxon>
        <taxon>Bacillota</taxon>
        <taxon>Bacilli</taxon>
        <taxon>Bacillales</taxon>
        <taxon>Bacillaceae</taxon>
        <taxon>Bacillus</taxon>
    </lineage>
</organism>
<protein>
    <recommendedName>
        <fullName evidence="4">Multidrug ABC transporter ATPase</fullName>
    </recommendedName>
</protein>
<dbReference type="RefSeq" id="WP_336585770.1">
    <property type="nucleotide sequence ID" value="NZ_JBBAXC010000003.1"/>
</dbReference>
<evidence type="ECO:0000256" key="1">
    <source>
        <dbReference type="SAM" id="MobiDB-lite"/>
    </source>
</evidence>
<sequence>MKKKTNLSDTEQYNGSMAKDFEEIKLLGKQMERLRTNEELKENHMMPDPVQYSEEDLF</sequence>
<keyword evidence="3" id="KW-1185">Reference proteome</keyword>
<proteinExistence type="predicted"/>
<evidence type="ECO:0000313" key="3">
    <source>
        <dbReference type="Proteomes" id="UP001312865"/>
    </source>
</evidence>
<evidence type="ECO:0008006" key="4">
    <source>
        <dbReference type="Google" id="ProtNLM"/>
    </source>
</evidence>
<name>A0ABU8HB03_9BACI</name>
<reference evidence="2 3" key="1">
    <citation type="journal article" date="2018" name="J. Microbiol.">
        <title>Bacillus spongiae sp. nov., isolated from sponge of Jeju Island.</title>
        <authorList>
            <person name="Lee G.E."/>
            <person name="Im W.T."/>
            <person name="Park J.S."/>
        </authorList>
    </citation>
    <scope>NUCLEOTIDE SEQUENCE [LARGE SCALE GENOMIC DNA]</scope>
    <source>
        <strain evidence="2 3">135PIL107-10</strain>
    </source>
</reference>
<feature type="region of interest" description="Disordered" evidence="1">
    <location>
        <begin position="37"/>
        <end position="58"/>
    </location>
</feature>
<accession>A0ABU8HB03</accession>
<comment type="caution">
    <text evidence="2">The sequence shown here is derived from an EMBL/GenBank/DDBJ whole genome shotgun (WGS) entry which is preliminary data.</text>
</comment>
<dbReference type="Proteomes" id="UP001312865">
    <property type="component" value="Unassembled WGS sequence"/>
</dbReference>